<sequence>MDSFTPMQADNTTYSGAIRGGWDLLKNQFKTLWPALLIFILLLGIGFAINSLLNFSAPTYVQLWRFPLFLWITLLDMGLFYLLAKSLTAQPWHIGNLFWAFKRGEAWLLALIYATIGSVLEAYSGMPIVQPGQKLPADWFMHQQIWIMFIPLMLLGAFFGYVFMLYSAYGLNAKMSIGSSLGIFGGKLKWLFFPFILGAILILVFIGVGIFFAIFFGILFFLVKYLGFMLVGKIVLALLGVVLLIALEVAILIWTFGSMLIATGALMDMGSRHNRLVP</sequence>
<proteinExistence type="predicted"/>
<gene>
    <name evidence="2" type="ORF">A6M23_09885</name>
    <name evidence="3" type="ORF">A6P07_06095</name>
</gene>
<name>A0A1C2I8N2_ACITH</name>
<dbReference type="AlphaFoldDB" id="A0A1C2I8N2"/>
<dbReference type="Proteomes" id="UP000094893">
    <property type="component" value="Unassembled WGS sequence"/>
</dbReference>
<dbReference type="EMBL" id="LWRY01000111">
    <property type="protein sequence ID" value="OCX72356.1"/>
    <property type="molecule type" value="Genomic_DNA"/>
</dbReference>
<feature type="transmembrane region" description="Helical" evidence="1">
    <location>
        <begin position="190"/>
        <end position="222"/>
    </location>
</feature>
<keyword evidence="1" id="KW-1133">Transmembrane helix</keyword>
<protein>
    <submittedName>
        <fullName evidence="2">Uncharacterized protein</fullName>
    </submittedName>
</protein>
<dbReference type="OrthoDB" id="10016538at2"/>
<feature type="transmembrane region" description="Helical" evidence="1">
    <location>
        <begin position="32"/>
        <end position="52"/>
    </location>
</feature>
<keyword evidence="5" id="KW-1185">Reference proteome</keyword>
<comment type="caution">
    <text evidence="2">The sequence shown here is derived from an EMBL/GenBank/DDBJ whole genome shotgun (WGS) entry which is preliminary data.</text>
</comment>
<dbReference type="EMBL" id="LWSA01000073">
    <property type="protein sequence ID" value="OCX74274.1"/>
    <property type="molecule type" value="Genomic_DNA"/>
</dbReference>
<evidence type="ECO:0000313" key="4">
    <source>
        <dbReference type="Proteomes" id="UP000094893"/>
    </source>
</evidence>
<evidence type="ECO:0000313" key="3">
    <source>
        <dbReference type="EMBL" id="OCX74274.1"/>
    </source>
</evidence>
<feature type="transmembrane region" description="Helical" evidence="1">
    <location>
        <begin position="105"/>
        <end position="125"/>
    </location>
</feature>
<keyword evidence="1" id="KW-0472">Membrane</keyword>
<feature type="transmembrane region" description="Helical" evidence="1">
    <location>
        <begin position="64"/>
        <end position="84"/>
    </location>
</feature>
<evidence type="ECO:0000256" key="1">
    <source>
        <dbReference type="SAM" id="Phobius"/>
    </source>
</evidence>
<evidence type="ECO:0000313" key="5">
    <source>
        <dbReference type="Proteomes" id="UP000095008"/>
    </source>
</evidence>
<accession>A0A1C2I8N2</accession>
<dbReference type="eggNOG" id="ENOG5031ZEG">
    <property type="taxonomic scope" value="Bacteria"/>
</dbReference>
<feature type="transmembrane region" description="Helical" evidence="1">
    <location>
        <begin position="234"/>
        <end position="267"/>
    </location>
</feature>
<organism evidence="2 5">
    <name type="scientific">Acidithiobacillus thiooxidans</name>
    <name type="common">Thiobacillus thiooxidans</name>
    <dbReference type="NCBI Taxonomy" id="930"/>
    <lineage>
        <taxon>Bacteria</taxon>
        <taxon>Pseudomonadati</taxon>
        <taxon>Pseudomonadota</taxon>
        <taxon>Acidithiobacillia</taxon>
        <taxon>Acidithiobacillales</taxon>
        <taxon>Acidithiobacillaceae</taxon>
        <taxon>Acidithiobacillus</taxon>
    </lineage>
</organism>
<dbReference type="Proteomes" id="UP000095008">
    <property type="component" value="Unassembled WGS sequence"/>
</dbReference>
<evidence type="ECO:0000313" key="2">
    <source>
        <dbReference type="EMBL" id="OCX72356.1"/>
    </source>
</evidence>
<dbReference type="RefSeq" id="WP_024894726.1">
    <property type="nucleotide sequence ID" value="NZ_DAIAWO010000020.1"/>
</dbReference>
<reference evidence="2 4" key="1">
    <citation type="journal article" date="2016" name="Int. J. Mol. Sci.">
        <title>Comparative genomics of the extreme acidophile Acidithiobacillus thiooxidans reveals intraspecific divergence and niche adaptation.</title>
        <authorList>
            <person name="Zhang X."/>
            <person name="Feng X."/>
            <person name="Tao J."/>
            <person name="Ma L."/>
            <person name="Xiao Y."/>
            <person name="Liang Y."/>
            <person name="Liu X."/>
            <person name="Yin H."/>
        </authorList>
    </citation>
    <scope>NUCLEOTIDE SEQUENCE [LARGE SCALE GENOMIC DNA]</scope>
    <source>
        <strain evidence="3 4">A02</strain>
        <strain evidence="2">DXS-W</strain>
    </source>
</reference>
<feature type="transmembrane region" description="Helical" evidence="1">
    <location>
        <begin position="145"/>
        <end position="169"/>
    </location>
</feature>
<keyword evidence="1" id="KW-0812">Transmembrane</keyword>